<dbReference type="InterPro" id="IPR023346">
    <property type="entry name" value="Lysozyme-like_dom_sf"/>
</dbReference>
<dbReference type="InterPro" id="IPR008258">
    <property type="entry name" value="Transglycosylase_SLT_dom_1"/>
</dbReference>
<reference evidence="3" key="1">
    <citation type="submission" date="2020-04" db="EMBL/GenBank/DDBJ databases">
        <authorList>
            <person name="Chiriac C."/>
            <person name="Salcher M."/>
            <person name="Ghai R."/>
            <person name="Kavagutti S V."/>
        </authorList>
    </citation>
    <scope>NUCLEOTIDE SEQUENCE</scope>
</reference>
<dbReference type="CDD" id="cd00254">
    <property type="entry name" value="LT-like"/>
    <property type="match status" value="1"/>
</dbReference>
<dbReference type="Gene3D" id="1.10.530.10">
    <property type="match status" value="1"/>
</dbReference>
<protein>
    <submittedName>
        <fullName evidence="3">LT_GEWL domain containing protein</fullName>
    </submittedName>
</protein>
<feature type="compositionally biased region" description="Polar residues" evidence="1">
    <location>
        <begin position="468"/>
        <end position="480"/>
    </location>
</feature>
<sequence length="503" mass="56019">MGIIKNSPLFKDVPNAYDDPFWSEQTTMAEHRHNLPYGLLNAIRNSGEHTPNDWISPKGARGVYQIMPETRDGALEKWGIDAYKSPEEHTEVAALLLQDSLNRNHGSVNDALAEYHAGPNRRGWGPITREYIERVSNSKHLSKEIPQSVFEAYQSGTMDEKARAELESDLKNHYVRLPGYLTRQSEILSNLDAVERNLKSRSAKSALDTLDTVAKRATTPEKKTEVISSKKTLPQSVTDAYFSGKMSQAEQTDLENDITNGYVELSLRPAQKRVRELSVADTEAYLTGRYTKEQVADLERTVKQGLVRIPKLKYPVGELPRNDAIPGQYQPLLANPPYKPEEYKPTFGEQAIGAGESALTLATGIPSGLLGDIASMPLGAASYLATGKNNLGEIKETISKPFTYVPRTVMGQKYTQTMAEILDKLEPLLITLGFHHIPSPRTALGPLREIKVFKDIYSDVAASNSFWRSGKTPAQQQTSPPEFEPLPKQAWETKLEELRQAGK</sequence>
<evidence type="ECO:0000259" key="2">
    <source>
        <dbReference type="Pfam" id="PF01464"/>
    </source>
</evidence>
<organism evidence="3">
    <name type="scientific">uncultured Caudovirales phage</name>
    <dbReference type="NCBI Taxonomy" id="2100421"/>
    <lineage>
        <taxon>Viruses</taxon>
        <taxon>Duplodnaviria</taxon>
        <taxon>Heunggongvirae</taxon>
        <taxon>Uroviricota</taxon>
        <taxon>Caudoviricetes</taxon>
        <taxon>Peduoviridae</taxon>
        <taxon>Maltschvirus</taxon>
        <taxon>Maltschvirus maltsch</taxon>
    </lineage>
</organism>
<dbReference type="EMBL" id="LR796199">
    <property type="protein sequence ID" value="CAB4126873.1"/>
    <property type="molecule type" value="Genomic_DNA"/>
</dbReference>
<dbReference type="Pfam" id="PF01464">
    <property type="entry name" value="SLT"/>
    <property type="match status" value="1"/>
</dbReference>
<gene>
    <name evidence="3" type="ORF">UFOVP81_33</name>
</gene>
<proteinExistence type="predicted"/>
<dbReference type="SUPFAM" id="SSF53955">
    <property type="entry name" value="Lysozyme-like"/>
    <property type="match status" value="1"/>
</dbReference>
<accession>A0A6J5L0Y1</accession>
<name>A0A6J5L0Y1_9CAUD</name>
<feature type="region of interest" description="Disordered" evidence="1">
    <location>
        <begin position="468"/>
        <end position="489"/>
    </location>
</feature>
<feature type="domain" description="Transglycosylase SLT" evidence="2">
    <location>
        <begin position="29"/>
        <end position="121"/>
    </location>
</feature>
<evidence type="ECO:0000256" key="1">
    <source>
        <dbReference type="SAM" id="MobiDB-lite"/>
    </source>
</evidence>
<evidence type="ECO:0000313" key="3">
    <source>
        <dbReference type="EMBL" id="CAB4126873.1"/>
    </source>
</evidence>